<dbReference type="GO" id="GO:0007015">
    <property type="term" value="P:actin filament organization"/>
    <property type="evidence" value="ECO:0007669"/>
    <property type="project" value="TreeGrafter"/>
</dbReference>
<dbReference type="AlphaFoldDB" id="A0A1B2JAI2"/>
<feature type="compositionally biased region" description="Low complexity" evidence="4">
    <location>
        <begin position="235"/>
        <end position="256"/>
    </location>
</feature>
<dbReference type="Pfam" id="PF21938">
    <property type="entry name" value="CAP_N"/>
    <property type="match status" value="1"/>
</dbReference>
<feature type="region of interest" description="Disordered" evidence="4">
    <location>
        <begin position="233"/>
        <end position="281"/>
    </location>
</feature>
<evidence type="ECO:0000256" key="4">
    <source>
        <dbReference type="SAM" id="MobiDB-lite"/>
    </source>
</evidence>
<dbReference type="SUPFAM" id="SSF69340">
    <property type="entry name" value="C-terminal domain of adenylylcyclase associated protein"/>
    <property type="match status" value="1"/>
</dbReference>
<dbReference type="GO" id="GO:0003779">
    <property type="term" value="F:actin binding"/>
    <property type="evidence" value="ECO:0007669"/>
    <property type="project" value="InterPro"/>
</dbReference>
<comment type="function">
    <text evidence="2">The N-terminal domain binds to adenylyl cyclase, thereby enabling adenylyl cyclase to be activated by upstream regulatory signals, such as Ras. The C-terminal domain is required for normal cellular morphology and growth control.</text>
</comment>
<dbReference type="InterPro" id="IPR001837">
    <property type="entry name" value="Adenylate_cyclase-assoc_CAP"/>
</dbReference>
<protein>
    <recommendedName>
        <fullName evidence="3">Adenylyl cyclase-associated protein</fullName>
    </recommendedName>
</protein>
<dbReference type="InterPro" id="IPR036223">
    <property type="entry name" value="CAP_C_sf"/>
</dbReference>
<dbReference type="InterPro" id="IPR006599">
    <property type="entry name" value="CARP_motif"/>
</dbReference>
<evidence type="ECO:0000256" key="3">
    <source>
        <dbReference type="ARBA" id="ARBA00072052"/>
    </source>
</evidence>
<dbReference type="Pfam" id="PF08603">
    <property type="entry name" value="CAP_C"/>
    <property type="match status" value="1"/>
</dbReference>
<reference evidence="6 7" key="1">
    <citation type="submission" date="2016-02" db="EMBL/GenBank/DDBJ databases">
        <title>Comparative genomic and transcriptomic foundation for Pichia pastoris.</title>
        <authorList>
            <person name="Love K.R."/>
            <person name="Shah K.A."/>
            <person name="Whittaker C.A."/>
            <person name="Wu J."/>
            <person name="Bartlett M.C."/>
            <person name="Ma D."/>
            <person name="Leeson R.L."/>
            <person name="Priest M."/>
            <person name="Young S.K."/>
            <person name="Love J.C."/>
        </authorList>
    </citation>
    <scope>NUCLEOTIDE SEQUENCE [LARGE SCALE GENOMIC DNA]</scope>
    <source>
        <strain evidence="6 7">ATCC 28485</strain>
    </source>
</reference>
<dbReference type="OrthoDB" id="77251at2759"/>
<feature type="domain" description="C-CAP/cofactor C-like" evidence="5">
    <location>
        <begin position="346"/>
        <end position="481"/>
    </location>
</feature>
<dbReference type="FunFam" id="1.25.40.330:FF:000001">
    <property type="entry name" value="Adenylyl cyclase-associated protein"/>
    <property type="match status" value="1"/>
</dbReference>
<dbReference type="InterPro" id="IPR013912">
    <property type="entry name" value="Adenylate_cyclase-assoc_CAP_C"/>
</dbReference>
<accession>A0A1B2JAI2</accession>
<dbReference type="PANTHER" id="PTHR10652:SF0">
    <property type="entry name" value="ADENYLYL CYCLASE-ASSOCIATED PROTEIN"/>
    <property type="match status" value="1"/>
</dbReference>
<gene>
    <name evidence="6" type="primary">SRV2</name>
    <name evidence="6" type="ORF">ATY40_BA7501936</name>
</gene>
<dbReference type="SMART" id="SM00673">
    <property type="entry name" value="CARP"/>
    <property type="match status" value="2"/>
</dbReference>
<feature type="region of interest" description="Disordered" evidence="4">
    <location>
        <begin position="22"/>
        <end position="48"/>
    </location>
</feature>
<dbReference type="PROSITE" id="PS01089">
    <property type="entry name" value="CAP_2"/>
    <property type="match status" value="1"/>
</dbReference>
<dbReference type="GO" id="GO:0005737">
    <property type="term" value="C:cytoplasm"/>
    <property type="evidence" value="ECO:0007669"/>
    <property type="project" value="TreeGrafter"/>
</dbReference>
<feature type="compositionally biased region" description="Polar residues" evidence="4">
    <location>
        <begin position="26"/>
        <end position="43"/>
    </location>
</feature>
<dbReference type="InterPro" id="IPR053950">
    <property type="entry name" value="CAP_N"/>
</dbReference>
<comment type="similarity">
    <text evidence="1">Belongs to the CAP family.</text>
</comment>
<dbReference type="Gene3D" id="1.25.40.330">
    <property type="entry name" value="Adenylate cyclase-associated CAP, N-terminal domain"/>
    <property type="match status" value="1"/>
</dbReference>
<dbReference type="EMBL" id="CP014585">
    <property type="protein sequence ID" value="ANZ75057.1"/>
    <property type="molecule type" value="Genomic_DNA"/>
</dbReference>
<feature type="region of interest" description="Disordered" evidence="4">
    <location>
        <begin position="302"/>
        <end position="350"/>
    </location>
</feature>
<evidence type="ECO:0000313" key="7">
    <source>
        <dbReference type="Proteomes" id="UP000094565"/>
    </source>
</evidence>
<evidence type="ECO:0000256" key="2">
    <source>
        <dbReference type="ARBA" id="ARBA00054756"/>
    </source>
</evidence>
<dbReference type="InterPro" id="IPR036222">
    <property type="entry name" value="CAP_N_sf"/>
</dbReference>
<dbReference type="InterPro" id="IPR028417">
    <property type="entry name" value="CAP_CS_C"/>
</dbReference>
<dbReference type="Proteomes" id="UP000094565">
    <property type="component" value="Chromosome 2"/>
</dbReference>
<organism evidence="6 7">
    <name type="scientific">Komagataella pastoris</name>
    <name type="common">Yeast</name>
    <name type="synonym">Pichia pastoris</name>
    <dbReference type="NCBI Taxonomy" id="4922"/>
    <lineage>
        <taxon>Eukaryota</taxon>
        <taxon>Fungi</taxon>
        <taxon>Dikarya</taxon>
        <taxon>Ascomycota</taxon>
        <taxon>Saccharomycotina</taxon>
        <taxon>Pichiomycetes</taxon>
        <taxon>Pichiales</taxon>
        <taxon>Pichiaceae</taxon>
        <taxon>Komagataella</taxon>
    </lineage>
</organism>
<name>A0A1B2JAI2_PICPA</name>
<dbReference type="InterPro" id="IPR017901">
    <property type="entry name" value="C-CAP_CF_C-like"/>
</dbReference>
<evidence type="ECO:0000259" key="5">
    <source>
        <dbReference type="PROSITE" id="PS51329"/>
    </source>
</evidence>
<proteinExistence type="inferred from homology"/>
<dbReference type="InterPro" id="IPR016098">
    <property type="entry name" value="CAP/MinC_C"/>
</dbReference>
<dbReference type="GO" id="GO:0008179">
    <property type="term" value="F:adenylate cyclase binding"/>
    <property type="evidence" value="ECO:0007669"/>
    <property type="project" value="TreeGrafter"/>
</dbReference>
<dbReference type="SUPFAM" id="SSF101278">
    <property type="entry name" value="N-terminal domain of adenylylcyclase associated protein, CAP"/>
    <property type="match status" value="1"/>
</dbReference>
<evidence type="ECO:0000256" key="1">
    <source>
        <dbReference type="ARBA" id="ARBA00007659"/>
    </source>
</evidence>
<dbReference type="PANTHER" id="PTHR10652">
    <property type="entry name" value="ADENYLYL CYCLASE-ASSOCIATED PROTEIN"/>
    <property type="match status" value="1"/>
</dbReference>
<dbReference type="Gene3D" id="2.160.20.70">
    <property type="match status" value="1"/>
</dbReference>
<dbReference type="GO" id="GO:0019933">
    <property type="term" value="P:cAMP-mediated signaling"/>
    <property type="evidence" value="ECO:0007669"/>
    <property type="project" value="TreeGrafter"/>
</dbReference>
<dbReference type="PROSITE" id="PS51329">
    <property type="entry name" value="C_CAP_COFACTOR_C"/>
    <property type="match status" value="1"/>
</dbReference>
<evidence type="ECO:0000313" key="6">
    <source>
        <dbReference type="EMBL" id="ANZ75057.1"/>
    </source>
</evidence>
<sequence>MEDITIFQESIIQREQPFPSEILAPSESQSVQQGSSRLGSSASDFAEPKFEASEKPSIKAYEKLYNDYVAPFLALSKEIDETLGKQVQFFANAFQEQLKLLKAVVRSRKVEITDSTFLEAVKPTNTLLQEVFAMKDDNRRSEFFDNLNSVAEGAPVLGWLYVNTPVSYIPEYKDAASFWTNKVLKKFRDKDSRQVEWVKQFLGIFNALRDYAKEYHTTGASWDANGIELKEALKSSESPANAPSASSSAPSSAPAAGGPPPPPPPPPADIFQSDDSKGKKAQGMGAVFADLNKGEAITSGLRKVDKSEMVHKNPELRQSNVVPANKEKPGKPLPPKKPSGLSTKKPARKELQDSKWLVENYDGEQDIVIEGEMQQSVFISKCENSTITIRGKVAAVSLTQCSKVGLVVDSLVSGVDVIKSRGFGVQVLGYVPTITIDQSDNGQIYLGKESLGTEIYTSSTTSLNINVPDEEDGDFREMAAPEQFKHTVAGGNLQTTVVEHVG</sequence>
<feature type="compositionally biased region" description="Basic and acidic residues" evidence="4">
    <location>
        <begin position="302"/>
        <end position="315"/>
    </location>
</feature>
<keyword evidence="7" id="KW-1185">Reference proteome</keyword>
<feature type="compositionally biased region" description="Pro residues" evidence="4">
    <location>
        <begin position="257"/>
        <end position="268"/>
    </location>
</feature>